<dbReference type="AlphaFoldDB" id="A0ABD3GZ96"/>
<feature type="region of interest" description="Disordered" evidence="1">
    <location>
        <begin position="190"/>
        <end position="263"/>
    </location>
</feature>
<keyword evidence="3" id="KW-1185">Reference proteome</keyword>
<comment type="caution">
    <text evidence="2">The sequence shown here is derived from an EMBL/GenBank/DDBJ whole genome shotgun (WGS) entry which is preliminary data.</text>
</comment>
<dbReference type="EMBL" id="JBJQOH010000006">
    <property type="protein sequence ID" value="KAL3684006.1"/>
    <property type="molecule type" value="Genomic_DNA"/>
</dbReference>
<proteinExistence type="predicted"/>
<reference evidence="2 3" key="1">
    <citation type="submission" date="2024-09" db="EMBL/GenBank/DDBJ databases">
        <title>Chromosome-scale assembly of Riccia sorocarpa.</title>
        <authorList>
            <person name="Paukszto L."/>
        </authorList>
    </citation>
    <scope>NUCLEOTIDE SEQUENCE [LARGE SCALE GENOMIC DNA]</scope>
    <source>
        <strain evidence="2">LP-2024</strain>
        <tissue evidence="2">Aerial parts of the thallus</tissue>
    </source>
</reference>
<feature type="compositionally biased region" description="Low complexity" evidence="1">
    <location>
        <begin position="209"/>
        <end position="218"/>
    </location>
</feature>
<gene>
    <name evidence="2" type="ORF">R1sor_002028</name>
</gene>
<feature type="compositionally biased region" description="Polar residues" evidence="1">
    <location>
        <begin position="103"/>
        <end position="112"/>
    </location>
</feature>
<dbReference type="Proteomes" id="UP001633002">
    <property type="component" value="Unassembled WGS sequence"/>
</dbReference>
<protein>
    <recommendedName>
        <fullName evidence="4">No apical meristem-associated C-terminal domain-containing protein</fullName>
    </recommendedName>
</protein>
<evidence type="ECO:0000313" key="2">
    <source>
        <dbReference type="EMBL" id="KAL3684006.1"/>
    </source>
</evidence>
<name>A0ABD3GZ96_9MARC</name>
<feature type="region of interest" description="Disordered" evidence="1">
    <location>
        <begin position="103"/>
        <end position="126"/>
    </location>
</feature>
<evidence type="ECO:0008006" key="4">
    <source>
        <dbReference type="Google" id="ProtNLM"/>
    </source>
</evidence>
<feature type="compositionally biased region" description="Polar residues" evidence="1">
    <location>
        <begin position="224"/>
        <end position="234"/>
    </location>
</feature>
<evidence type="ECO:0000256" key="1">
    <source>
        <dbReference type="SAM" id="MobiDB-lite"/>
    </source>
</evidence>
<accession>A0ABD3GZ96</accession>
<sequence>MDFSQAIDQAMEIGQSSQDPFLLSPDSQHGSLHGSLQQFELPQLRLQLSHNPMLFGNRLVLGFHLPGTTSFSIPSMQVPTNNPIGGVPLHMLNASAGFTTASVPTAPSSQVGSDVAGPSRQSEQFKNRSETLNAGYKSICDCFKKSGNGNYFEMSASERKDLRLPHTFRKNWIFMDSFMLEKPNVTPACTAESFDPLPSSDDDVVTEEAPSPASAGPADLPEGSNPTPIHSESTSKSNSGIKKRKRSRKSDEGATAPDQSADAVFVEREKLNFMKESETHRIDLAKEQVAVIRDNLCGALGLKAQSLDRIAVSLSKP</sequence>
<evidence type="ECO:0000313" key="3">
    <source>
        <dbReference type="Proteomes" id="UP001633002"/>
    </source>
</evidence>
<organism evidence="2 3">
    <name type="scientific">Riccia sorocarpa</name>
    <dbReference type="NCBI Taxonomy" id="122646"/>
    <lineage>
        <taxon>Eukaryota</taxon>
        <taxon>Viridiplantae</taxon>
        <taxon>Streptophyta</taxon>
        <taxon>Embryophyta</taxon>
        <taxon>Marchantiophyta</taxon>
        <taxon>Marchantiopsida</taxon>
        <taxon>Marchantiidae</taxon>
        <taxon>Marchantiales</taxon>
        <taxon>Ricciaceae</taxon>
        <taxon>Riccia</taxon>
    </lineage>
</organism>